<dbReference type="RefSeq" id="WP_273597481.1">
    <property type="nucleotide sequence ID" value="NZ_JAQQXS010000012.1"/>
</dbReference>
<evidence type="ECO:0000256" key="1">
    <source>
        <dbReference type="SAM" id="Phobius"/>
    </source>
</evidence>
<comment type="caution">
    <text evidence="2">The sequence shown here is derived from an EMBL/GenBank/DDBJ whole genome shotgun (WGS) entry which is preliminary data.</text>
</comment>
<feature type="transmembrane region" description="Helical" evidence="1">
    <location>
        <begin position="21"/>
        <end position="43"/>
    </location>
</feature>
<proteinExistence type="predicted"/>
<evidence type="ECO:0000313" key="3">
    <source>
        <dbReference type="Proteomes" id="UP001219862"/>
    </source>
</evidence>
<dbReference type="SUPFAM" id="SSF54523">
    <property type="entry name" value="Pili subunits"/>
    <property type="match status" value="1"/>
</dbReference>
<dbReference type="InterPro" id="IPR012902">
    <property type="entry name" value="N_methyl_site"/>
</dbReference>
<dbReference type="InterPro" id="IPR045584">
    <property type="entry name" value="Pilin-like"/>
</dbReference>
<dbReference type="EMBL" id="JAQQXS010000012">
    <property type="protein sequence ID" value="MDC8786371.1"/>
    <property type="molecule type" value="Genomic_DNA"/>
</dbReference>
<keyword evidence="3" id="KW-1185">Reference proteome</keyword>
<evidence type="ECO:0000313" key="2">
    <source>
        <dbReference type="EMBL" id="MDC8786371.1"/>
    </source>
</evidence>
<keyword evidence="1" id="KW-0472">Membrane</keyword>
<organism evidence="2 3">
    <name type="scientific">Roseateles koreensis</name>
    <dbReference type="NCBI Taxonomy" id="2987526"/>
    <lineage>
        <taxon>Bacteria</taxon>
        <taxon>Pseudomonadati</taxon>
        <taxon>Pseudomonadota</taxon>
        <taxon>Betaproteobacteria</taxon>
        <taxon>Burkholderiales</taxon>
        <taxon>Sphaerotilaceae</taxon>
        <taxon>Roseateles</taxon>
    </lineage>
</organism>
<reference evidence="2 3" key="1">
    <citation type="submission" date="2022-10" db="EMBL/GenBank/DDBJ databases">
        <title>paucibacter sp. hw8 Genome sequencing.</title>
        <authorList>
            <person name="Park S."/>
        </authorList>
    </citation>
    <scope>NUCLEOTIDE SEQUENCE [LARGE SCALE GENOMIC DNA]</scope>
    <source>
        <strain evidence="3">hw8</strain>
    </source>
</reference>
<dbReference type="Proteomes" id="UP001219862">
    <property type="component" value="Unassembled WGS sequence"/>
</dbReference>
<accession>A0ABT5KTW3</accession>
<dbReference type="Pfam" id="PF07963">
    <property type="entry name" value="N_methyl"/>
    <property type="match status" value="1"/>
</dbReference>
<gene>
    <name evidence="2" type="ORF">PRZ01_14370</name>
</gene>
<keyword evidence="1" id="KW-0812">Transmembrane</keyword>
<dbReference type="NCBIfam" id="TIGR02532">
    <property type="entry name" value="IV_pilin_GFxxxE"/>
    <property type="match status" value="1"/>
</dbReference>
<sequence>MNALPPRLARTRNSKRRGKSCGFTLLEMAIVIAITGILLAVAIPSYQHMLQRRQLRQVAELLALDLRHARELSVSENSAIFINYNAGKQWCWGLSRAKPCDCAGTSPQGRCELSHMDNTHYPHVLLDAAQDAAFSPGLGQVAQSGAAALRTEAGQNLRVVLNPMGRTHICGPDAVGALRC</sequence>
<keyword evidence="1" id="KW-1133">Transmembrane helix</keyword>
<name>A0ABT5KTW3_9BURK</name>
<protein>
    <submittedName>
        <fullName evidence="2">Prepilin-type N-terminal cleavage/methylation domain-containing protein</fullName>
    </submittedName>
</protein>
<dbReference type="Gene3D" id="3.30.700.10">
    <property type="entry name" value="Glycoprotein, Type 4 Pilin"/>
    <property type="match status" value="1"/>
</dbReference>